<sequence>MPNADAVTITTYEERKTAVLRAARLISSGRGSDEEREFEQLTEAIADFDIRQDAEPFIEIPAAFAQYLGSTH</sequence>
<proteinExistence type="predicted"/>
<evidence type="ECO:0000313" key="2">
    <source>
        <dbReference type="Proteomes" id="UP001254257"/>
    </source>
</evidence>
<keyword evidence="2" id="KW-1185">Reference proteome</keyword>
<dbReference type="EMBL" id="JAWDID010000020">
    <property type="protein sequence ID" value="MDU0341111.1"/>
    <property type="molecule type" value="Genomic_DNA"/>
</dbReference>
<evidence type="ECO:0000313" key="1">
    <source>
        <dbReference type="EMBL" id="MDU0341111.1"/>
    </source>
</evidence>
<dbReference type="RefSeq" id="WP_316018947.1">
    <property type="nucleotide sequence ID" value="NZ_JAWDID010000020.1"/>
</dbReference>
<name>A0ABU3S8R5_9HYPH</name>
<comment type="caution">
    <text evidence="1">The sequence shown here is derived from an EMBL/GenBank/DDBJ whole genome shotgun (WGS) entry which is preliminary data.</text>
</comment>
<organism evidence="1 2">
    <name type="scientific">Bosea rubneri</name>
    <dbReference type="NCBI Taxonomy" id="3075434"/>
    <lineage>
        <taxon>Bacteria</taxon>
        <taxon>Pseudomonadati</taxon>
        <taxon>Pseudomonadota</taxon>
        <taxon>Alphaproteobacteria</taxon>
        <taxon>Hyphomicrobiales</taxon>
        <taxon>Boseaceae</taxon>
        <taxon>Bosea</taxon>
    </lineage>
</organism>
<accession>A0ABU3S8R5</accession>
<gene>
    <name evidence="1" type="ORF">RKE40_14535</name>
</gene>
<dbReference type="Proteomes" id="UP001254257">
    <property type="component" value="Unassembled WGS sequence"/>
</dbReference>
<protein>
    <submittedName>
        <fullName evidence="1">Uncharacterized protein</fullName>
    </submittedName>
</protein>
<reference evidence="1 2" key="1">
    <citation type="submission" date="2023-09" db="EMBL/GenBank/DDBJ databases">
        <title>Whole genome shotgun sequencing (WGS) of Bosea sp. ZW T0_25, isolated from stored onions (Allium cepa).</title>
        <authorList>
            <person name="Stoll D.A."/>
            <person name="Huch M."/>
        </authorList>
    </citation>
    <scope>NUCLEOTIDE SEQUENCE [LARGE SCALE GENOMIC DNA]</scope>
    <source>
        <strain evidence="1 2">ZW T0_25</strain>
    </source>
</reference>